<sequence>MSFALMLLPVLLQYGPSIGDAAPVRLPQIDRPTGPNRRGPLIIQDSGTVQPTTPQPPSPLKICLDAAAQDPDAGERAARAWVERAKSQEASVKAQAQLCLGTALAAQEEFEAARTAFVAGLDMAGADDRMMRAQLGAMAGNAALAAGDAVGALMLLDTARAQAMATGRSELTGGIAIDRARALVALKRLPDAAMALTDARTIAPNEAQGWLLSATLSRRMDKLADAQAQIQTAATLAPRDPDVGLEAGVIAMLSGREAAARKSWESVIASAPASDAAKRAAAYLAQLPATQPTVTTASPAPTGK</sequence>
<reference evidence="3" key="1">
    <citation type="submission" date="2020-01" db="EMBL/GenBank/DDBJ databases">
        <title>Sphingomonas sp. strain CSW-10.</title>
        <authorList>
            <person name="Chen W.-M."/>
        </authorList>
    </citation>
    <scope>NUCLEOTIDE SEQUENCE [LARGE SCALE GENOMIC DNA]</scope>
    <source>
        <strain evidence="3">FSY-8</strain>
    </source>
</reference>
<accession>A0ABW9XER9</accession>
<protein>
    <recommendedName>
        <fullName evidence="4">Tetratricopeptide repeat protein</fullName>
    </recommendedName>
</protein>
<organism evidence="2 3">
    <name type="scientific">Novosphingobium ovatum</name>
    <dbReference type="NCBI Taxonomy" id="1908523"/>
    <lineage>
        <taxon>Bacteria</taxon>
        <taxon>Pseudomonadati</taxon>
        <taxon>Pseudomonadota</taxon>
        <taxon>Alphaproteobacteria</taxon>
        <taxon>Sphingomonadales</taxon>
        <taxon>Sphingomonadaceae</taxon>
        <taxon>Novosphingobium</taxon>
    </lineage>
</organism>
<dbReference type="Proteomes" id="UP000753724">
    <property type="component" value="Unassembled WGS sequence"/>
</dbReference>
<dbReference type="SUPFAM" id="SSF48452">
    <property type="entry name" value="TPR-like"/>
    <property type="match status" value="1"/>
</dbReference>
<gene>
    <name evidence="2" type="ORF">GTZ99_10750</name>
</gene>
<feature type="region of interest" description="Disordered" evidence="1">
    <location>
        <begin position="29"/>
        <end position="57"/>
    </location>
</feature>
<evidence type="ECO:0000313" key="2">
    <source>
        <dbReference type="EMBL" id="NBC37034.1"/>
    </source>
</evidence>
<comment type="caution">
    <text evidence="2">The sequence shown here is derived from an EMBL/GenBank/DDBJ whole genome shotgun (WGS) entry which is preliminary data.</text>
</comment>
<evidence type="ECO:0008006" key="4">
    <source>
        <dbReference type="Google" id="ProtNLM"/>
    </source>
</evidence>
<keyword evidence="3" id="KW-1185">Reference proteome</keyword>
<evidence type="ECO:0000313" key="3">
    <source>
        <dbReference type="Proteomes" id="UP000753724"/>
    </source>
</evidence>
<dbReference type="Gene3D" id="1.25.40.10">
    <property type="entry name" value="Tetratricopeptide repeat domain"/>
    <property type="match status" value="1"/>
</dbReference>
<name>A0ABW9XER9_9SPHN</name>
<dbReference type="InterPro" id="IPR011990">
    <property type="entry name" value="TPR-like_helical_dom_sf"/>
</dbReference>
<dbReference type="RefSeq" id="WP_161718735.1">
    <property type="nucleotide sequence ID" value="NZ_JAAAPO010000004.1"/>
</dbReference>
<proteinExistence type="predicted"/>
<dbReference type="EMBL" id="JAAAPO010000004">
    <property type="protein sequence ID" value="NBC37034.1"/>
    <property type="molecule type" value="Genomic_DNA"/>
</dbReference>
<evidence type="ECO:0000256" key="1">
    <source>
        <dbReference type="SAM" id="MobiDB-lite"/>
    </source>
</evidence>